<evidence type="ECO:0000256" key="1">
    <source>
        <dbReference type="ARBA" id="ARBA00004906"/>
    </source>
</evidence>
<feature type="domain" description="BTB" evidence="3">
    <location>
        <begin position="159"/>
        <end position="226"/>
    </location>
</feature>
<dbReference type="Gene3D" id="1.25.40.420">
    <property type="match status" value="1"/>
</dbReference>
<dbReference type="CDD" id="cd00121">
    <property type="entry name" value="MATH"/>
    <property type="match status" value="1"/>
</dbReference>
<dbReference type="InterPro" id="IPR002083">
    <property type="entry name" value="MATH/TRAF_dom"/>
</dbReference>
<name>A0ABC9BP54_9POAL</name>
<evidence type="ECO:0000313" key="4">
    <source>
        <dbReference type="EMBL" id="CAL5005183.1"/>
    </source>
</evidence>
<evidence type="ECO:0000313" key="5">
    <source>
        <dbReference type="Proteomes" id="UP001497457"/>
    </source>
</evidence>
<dbReference type="InterPro" id="IPR000210">
    <property type="entry name" value="BTB/POZ_dom"/>
</dbReference>
<dbReference type="Gene3D" id="2.60.210.10">
    <property type="entry name" value="Apoptosis, Tumor Necrosis Factor Receptor Associated Protein 2, Chain A"/>
    <property type="match status" value="1"/>
</dbReference>
<dbReference type="Pfam" id="PF24570">
    <property type="entry name" value="BACK_BPM_SPOP"/>
    <property type="match status" value="1"/>
</dbReference>
<sequence length="334" mass="37172">MFGAGFVEFKLDYPEKKPAFRPFIRSEPDEDLSAGGHLWRINCSMYQDHDKSSAGYFSFCVTLVSKSEDVKAVFEAFLLNIDGTPSNIVIKRCVKFYEPELTWMFSQHVQRSDLEMTGSTTGFVRLMCGVIVVSENPKPMPPPDIGNHLGCLLDSGVGTDVSFIVDGEQFPAHRAVLAARSPVFQAELFGSMADATMPSIMVQDIEPAAFKVMLRFMYTDSLPEDVELGNPPTDMLQHLLAAADRYALDRLKLICSLKLIECVSVGTVGSILVSAETYNCLELKKKCFNFFALEKNFRKVVSTGGFEILLQKFPSLAAELRRVVIKHAKVNINL</sequence>
<comment type="similarity">
    <text evidence="2">Belongs to the Tdpoz family.</text>
</comment>
<dbReference type="Gene3D" id="3.30.710.10">
    <property type="entry name" value="Potassium Channel Kv1.1, Chain A"/>
    <property type="match status" value="1"/>
</dbReference>
<organism evidence="4 5">
    <name type="scientific">Urochloa decumbens</name>
    <dbReference type="NCBI Taxonomy" id="240449"/>
    <lineage>
        <taxon>Eukaryota</taxon>
        <taxon>Viridiplantae</taxon>
        <taxon>Streptophyta</taxon>
        <taxon>Embryophyta</taxon>
        <taxon>Tracheophyta</taxon>
        <taxon>Spermatophyta</taxon>
        <taxon>Magnoliopsida</taxon>
        <taxon>Liliopsida</taxon>
        <taxon>Poales</taxon>
        <taxon>Poaceae</taxon>
        <taxon>PACMAD clade</taxon>
        <taxon>Panicoideae</taxon>
        <taxon>Panicodae</taxon>
        <taxon>Paniceae</taxon>
        <taxon>Melinidinae</taxon>
        <taxon>Urochloa</taxon>
    </lineage>
</organism>
<dbReference type="AlphaFoldDB" id="A0ABC9BP54"/>
<dbReference type="InterPro" id="IPR056423">
    <property type="entry name" value="BACK_BPM_SPOP"/>
</dbReference>
<dbReference type="PANTHER" id="PTHR26379">
    <property type="entry name" value="BTB/POZ AND MATH DOMAIN-CONTAINING PROTEIN 1"/>
    <property type="match status" value="1"/>
</dbReference>
<dbReference type="EMBL" id="OZ075137">
    <property type="protein sequence ID" value="CAL5005183.1"/>
    <property type="molecule type" value="Genomic_DNA"/>
</dbReference>
<dbReference type="Pfam" id="PF00651">
    <property type="entry name" value="BTB"/>
    <property type="match status" value="1"/>
</dbReference>
<dbReference type="CDD" id="cd18280">
    <property type="entry name" value="BTB_POZ_BPM_plant"/>
    <property type="match status" value="1"/>
</dbReference>
<dbReference type="SMART" id="SM00225">
    <property type="entry name" value="BTB"/>
    <property type="match status" value="1"/>
</dbReference>
<dbReference type="InterPro" id="IPR008974">
    <property type="entry name" value="TRAF-like"/>
</dbReference>
<gene>
    <name evidence="4" type="ORF">URODEC1_LOCUS67311</name>
</gene>
<dbReference type="SUPFAM" id="SSF54695">
    <property type="entry name" value="POZ domain"/>
    <property type="match status" value="1"/>
</dbReference>
<accession>A0ABC9BP54</accession>
<proteinExistence type="inferred from homology"/>
<evidence type="ECO:0000259" key="3">
    <source>
        <dbReference type="PROSITE" id="PS50097"/>
    </source>
</evidence>
<comment type="pathway">
    <text evidence="1">Protein modification; protein ubiquitination.</text>
</comment>
<keyword evidence="5" id="KW-1185">Reference proteome</keyword>
<protein>
    <recommendedName>
        <fullName evidence="3">BTB domain-containing protein</fullName>
    </recommendedName>
</protein>
<reference evidence="4 5" key="2">
    <citation type="submission" date="2024-10" db="EMBL/GenBank/DDBJ databases">
        <authorList>
            <person name="Ryan C."/>
        </authorList>
    </citation>
    <scope>NUCLEOTIDE SEQUENCE [LARGE SCALE GENOMIC DNA]</scope>
</reference>
<reference evidence="5" key="1">
    <citation type="submission" date="2024-06" db="EMBL/GenBank/DDBJ databases">
        <authorList>
            <person name="Ryan C."/>
        </authorList>
    </citation>
    <scope>NUCLEOTIDE SEQUENCE [LARGE SCALE GENOMIC DNA]</scope>
</reference>
<dbReference type="Proteomes" id="UP001497457">
    <property type="component" value="Chromosome 27b"/>
</dbReference>
<dbReference type="SUPFAM" id="SSF49599">
    <property type="entry name" value="TRAF domain-like"/>
    <property type="match status" value="1"/>
</dbReference>
<dbReference type="PROSITE" id="PS50097">
    <property type="entry name" value="BTB"/>
    <property type="match status" value="1"/>
</dbReference>
<dbReference type="InterPro" id="IPR011333">
    <property type="entry name" value="SKP1/BTB/POZ_sf"/>
</dbReference>
<dbReference type="PANTHER" id="PTHR26379:SF187">
    <property type="entry name" value="OS07G0655300 PROTEIN"/>
    <property type="match status" value="1"/>
</dbReference>
<evidence type="ECO:0000256" key="2">
    <source>
        <dbReference type="ARBA" id="ARBA00010846"/>
    </source>
</evidence>
<dbReference type="InterPro" id="IPR045005">
    <property type="entry name" value="BPM1-6"/>
</dbReference>